<name>A0ABX0C5G9_9PSEU</name>
<dbReference type="EMBL" id="JAAGNC010000169">
    <property type="protein sequence ID" value="NEC60118.1"/>
    <property type="molecule type" value="Genomic_DNA"/>
</dbReference>
<dbReference type="EMBL" id="JAAGNC010000056">
    <property type="protein sequence ID" value="NEC55481.1"/>
    <property type="molecule type" value="Genomic_DNA"/>
</dbReference>
<dbReference type="Proteomes" id="UP000470404">
    <property type="component" value="Unassembled WGS sequence"/>
</dbReference>
<dbReference type="InterPro" id="IPR007278">
    <property type="entry name" value="DUF397"/>
</dbReference>
<evidence type="ECO:0000313" key="2">
    <source>
        <dbReference type="EMBL" id="NEC55481.1"/>
    </source>
</evidence>
<sequence length="87" mass="9740">MGKHRMDDKAHIRHDLNLDKAKWNRIEPSNADSDDGAEYATVPHADGDTYVALRKANDSNGVVLVFTPSEWSAFQQGVRDGEFDLPQ</sequence>
<proteinExistence type="predicted"/>
<evidence type="ECO:0000259" key="1">
    <source>
        <dbReference type="Pfam" id="PF04149"/>
    </source>
</evidence>
<evidence type="ECO:0000313" key="3">
    <source>
        <dbReference type="EMBL" id="NEC60118.1"/>
    </source>
</evidence>
<evidence type="ECO:0000313" key="4">
    <source>
        <dbReference type="Proteomes" id="UP000470404"/>
    </source>
</evidence>
<dbReference type="RefSeq" id="WP_067582528.1">
    <property type="nucleotide sequence ID" value="NZ_JAAGNC010000056.1"/>
</dbReference>
<reference evidence="3 4" key="1">
    <citation type="submission" date="2020-01" db="EMBL/GenBank/DDBJ databases">
        <title>Insect and environment-associated Actinomycetes.</title>
        <authorList>
            <person name="Currrie C."/>
            <person name="Chevrette M."/>
            <person name="Carlson C."/>
            <person name="Stubbendieck R."/>
            <person name="Wendt-Pienkowski E."/>
        </authorList>
    </citation>
    <scope>NUCLEOTIDE SEQUENCE [LARGE SCALE GENOMIC DNA]</scope>
    <source>
        <strain evidence="3 4">SID8386</strain>
    </source>
</reference>
<comment type="caution">
    <text evidence="3">The sequence shown here is derived from an EMBL/GenBank/DDBJ whole genome shotgun (WGS) entry which is preliminary data.</text>
</comment>
<keyword evidence="4" id="KW-1185">Reference proteome</keyword>
<gene>
    <name evidence="2" type="ORF">G3I59_07685</name>
    <name evidence="3" type="ORF">G3I59_32175</name>
</gene>
<dbReference type="Pfam" id="PF04149">
    <property type="entry name" value="DUF397"/>
    <property type="match status" value="1"/>
</dbReference>
<accession>A0ABX0C5G9</accession>
<feature type="domain" description="DUF397" evidence="1">
    <location>
        <begin position="22"/>
        <end position="79"/>
    </location>
</feature>
<protein>
    <submittedName>
        <fullName evidence="3">DUF397 domain-containing protein</fullName>
    </submittedName>
</protein>
<organism evidence="3 4">
    <name type="scientific">Amycolatopsis rubida</name>
    <dbReference type="NCBI Taxonomy" id="112413"/>
    <lineage>
        <taxon>Bacteria</taxon>
        <taxon>Bacillati</taxon>
        <taxon>Actinomycetota</taxon>
        <taxon>Actinomycetes</taxon>
        <taxon>Pseudonocardiales</taxon>
        <taxon>Pseudonocardiaceae</taxon>
        <taxon>Amycolatopsis</taxon>
    </lineage>
</organism>